<dbReference type="EMBL" id="CAJVPZ010093658">
    <property type="protein sequence ID" value="CAG8816997.1"/>
    <property type="molecule type" value="Genomic_DNA"/>
</dbReference>
<dbReference type="InterPro" id="IPR043502">
    <property type="entry name" value="DNA/RNA_pol_sf"/>
</dbReference>
<dbReference type="InterPro" id="IPR043128">
    <property type="entry name" value="Rev_trsase/Diguanyl_cyclase"/>
</dbReference>
<feature type="non-terminal residue" evidence="1">
    <location>
        <position position="48"/>
    </location>
</feature>
<dbReference type="AlphaFoldDB" id="A0A9N9PG44"/>
<dbReference type="Gene3D" id="3.30.70.270">
    <property type="match status" value="1"/>
</dbReference>
<organism evidence="1 2">
    <name type="scientific">Racocetra fulgida</name>
    <dbReference type="NCBI Taxonomy" id="60492"/>
    <lineage>
        <taxon>Eukaryota</taxon>
        <taxon>Fungi</taxon>
        <taxon>Fungi incertae sedis</taxon>
        <taxon>Mucoromycota</taxon>
        <taxon>Glomeromycotina</taxon>
        <taxon>Glomeromycetes</taxon>
        <taxon>Diversisporales</taxon>
        <taxon>Gigasporaceae</taxon>
        <taxon>Racocetra</taxon>
    </lineage>
</organism>
<reference evidence="1" key="1">
    <citation type="submission" date="2021-06" db="EMBL/GenBank/DDBJ databases">
        <authorList>
            <person name="Kallberg Y."/>
            <person name="Tangrot J."/>
            <person name="Rosling A."/>
        </authorList>
    </citation>
    <scope>NUCLEOTIDE SEQUENCE</scope>
    <source>
        <strain evidence="1">IN212</strain>
    </source>
</reference>
<keyword evidence="2" id="KW-1185">Reference proteome</keyword>
<evidence type="ECO:0000313" key="2">
    <source>
        <dbReference type="Proteomes" id="UP000789396"/>
    </source>
</evidence>
<protein>
    <submittedName>
        <fullName evidence="1">15870_t:CDS:1</fullName>
    </submittedName>
</protein>
<accession>A0A9N9PG44</accession>
<proteinExistence type="predicted"/>
<sequence length="48" mass="5534">YVVSPNRVSTDPRKDVKYQWSSKQETTFQALKEKLTTAPVVAYPNFSQ</sequence>
<comment type="caution">
    <text evidence="1">The sequence shown here is derived from an EMBL/GenBank/DDBJ whole genome shotgun (WGS) entry which is preliminary data.</text>
</comment>
<feature type="non-terminal residue" evidence="1">
    <location>
        <position position="1"/>
    </location>
</feature>
<name>A0A9N9PG44_9GLOM</name>
<gene>
    <name evidence="1" type="ORF">RFULGI_LOCUS19311</name>
</gene>
<evidence type="ECO:0000313" key="1">
    <source>
        <dbReference type="EMBL" id="CAG8816997.1"/>
    </source>
</evidence>
<dbReference type="OrthoDB" id="5593162at2759"/>
<dbReference type="Proteomes" id="UP000789396">
    <property type="component" value="Unassembled WGS sequence"/>
</dbReference>
<dbReference type="SUPFAM" id="SSF56672">
    <property type="entry name" value="DNA/RNA polymerases"/>
    <property type="match status" value="1"/>
</dbReference>